<proteinExistence type="predicted"/>
<name>A0A6G0W545_9STRA</name>
<protein>
    <submittedName>
        <fullName evidence="1">Uncharacterized protein</fullName>
    </submittedName>
</protein>
<dbReference type="PANTHER" id="PTHR36074">
    <property type="entry name" value="ISOPENTENYL-DIPHOSPHATE DELTA-ISOMERASE"/>
    <property type="match status" value="1"/>
</dbReference>
<dbReference type="EMBL" id="VJMJ01000343">
    <property type="protein sequence ID" value="KAF0722213.1"/>
    <property type="molecule type" value="Genomic_DNA"/>
</dbReference>
<dbReference type="Proteomes" id="UP000481153">
    <property type="component" value="Unassembled WGS sequence"/>
</dbReference>
<dbReference type="AlphaFoldDB" id="A0A6G0W545"/>
<accession>A0A6G0W545</accession>
<dbReference type="VEuPathDB" id="FungiDB:AeMF1_016305"/>
<organism evidence="1 2">
    <name type="scientific">Aphanomyces euteiches</name>
    <dbReference type="NCBI Taxonomy" id="100861"/>
    <lineage>
        <taxon>Eukaryota</taxon>
        <taxon>Sar</taxon>
        <taxon>Stramenopiles</taxon>
        <taxon>Oomycota</taxon>
        <taxon>Saprolegniomycetes</taxon>
        <taxon>Saprolegniales</taxon>
        <taxon>Verrucalvaceae</taxon>
        <taxon>Aphanomyces</taxon>
    </lineage>
</organism>
<sequence length="229" mass="25136">MSAVIKSNKNYLADKKAFLAHFHGQALLLTVFKASVLHGAIVFNNYVESIDFEEDVDDDADDLKPKEEKPAFVAPTPSEFVIKVQHTSVRMVSNTTMLRSLEFVSLQVFDVRTASKLLKDTTKSAVRKYARFGSSTVAALRIAKTAFRASILSNTAAFLVEEIIDFVKTFFNLGKKEESKFIERLLLAARKCFQMIVGTAVGSAVGTFISPGKGTFVGAFVGETIGYSL</sequence>
<evidence type="ECO:0000313" key="1">
    <source>
        <dbReference type="EMBL" id="KAF0722213.1"/>
    </source>
</evidence>
<keyword evidence="2" id="KW-1185">Reference proteome</keyword>
<comment type="caution">
    <text evidence="1">The sequence shown here is derived from an EMBL/GenBank/DDBJ whole genome shotgun (WGS) entry which is preliminary data.</text>
</comment>
<gene>
    <name evidence="1" type="ORF">Ae201684_018595</name>
</gene>
<reference evidence="1 2" key="1">
    <citation type="submission" date="2019-07" db="EMBL/GenBank/DDBJ databases">
        <title>Genomics analysis of Aphanomyces spp. identifies a new class of oomycete effector associated with host adaptation.</title>
        <authorList>
            <person name="Gaulin E."/>
        </authorList>
    </citation>
    <scope>NUCLEOTIDE SEQUENCE [LARGE SCALE GENOMIC DNA]</scope>
    <source>
        <strain evidence="1 2">ATCC 201684</strain>
    </source>
</reference>
<dbReference type="PANTHER" id="PTHR36074:SF1">
    <property type="entry name" value="ISOPENTENYL-DIPHOSPHATE DELTA-ISOMERASE"/>
    <property type="match status" value="1"/>
</dbReference>
<evidence type="ECO:0000313" key="2">
    <source>
        <dbReference type="Proteomes" id="UP000481153"/>
    </source>
</evidence>